<evidence type="ECO:0000313" key="3">
    <source>
        <dbReference type="Proteomes" id="UP000290767"/>
    </source>
</evidence>
<feature type="region of interest" description="Disordered" evidence="1">
    <location>
        <begin position="55"/>
        <end position="82"/>
    </location>
</feature>
<protein>
    <recommendedName>
        <fullName evidence="4">Lytic murein transglycosylase</fullName>
    </recommendedName>
</protein>
<reference evidence="2 3" key="1">
    <citation type="submission" date="2017-03" db="EMBL/GenBank/DDBJ databases">
        <authorList>
            <person name="Safronova V.I."/>
            <person name="Sazanova A.L."/>
            <person name="Chirak E.R."/>
        </authorList>
    </citation>
    <scope>NUCLEOTIDE SEQUENCE [LARGE SCALE GENOMIC DNA]</scope>
    <source>
        <strain evidence="2 3">Tri-43</strain>
    </source>
</reference>
<sequence>MRWSCSRSCGRRESTPLCPAGHLPHKEGDWMGAMVSPNNWRHMNRKLRARHSFLPISPPVGEMPGRGGCCTHRETKPRRPLA</sequence>
<name>A0A4Q1UBX3_RHILE</name>
<organism evidence="2 3">
    <name type="scientific">Rhizobium leguminosarum</name>
    <dbReference type="NCBI Taxonomy" id="384"/>
    <lineage>
        <taxon>Bacteria</taxon>
        <taxon>Pseudomonadati</taxon>
        <taxon>Pseudomonadota</taxon>
        <taxon>Alphaproteobacteria</taxon>
        <taxon>Hyphomicrobiales</taxon>
        <taxon>Rhizobiaceae</taxon>
        <taxon>Rhizobium/Agrobacterium group</taxon>
        <taxon>Rhizobium</taxon>
    </lineage>
</organism>
<evidence type="ECO:0000313" key="2">
    <source>
        <dbReference type="EMBL" id="RXT29456.1"/>
    </source>
</evidence>
<proteinExistence type="predicted"/>
<dbReference type="AlphaFoldDB" id="A0A4Q1UBX3"/>
<evidence type="ECO:0008006" key="4">
    <source>
        <dbReference type="Google" id="ProtNLM"/>
    </source>
</evidence>
<evidence type="ECO:0000256" key="1">
    <source>
        <dbReference type="SAM" id="MobiDB-lite"/>
    </source>
</evidence>
<gene>
    <name evidence="2" type="ORF">B5P46_09415</name>
</gene>
<comment type="caution">
    <text evidence="2">The sequence shown here is derived from an EMBL/GenBank/DDBJ whole genome shotgun (WGS) entry which is preliminary data.</text>
</comment>
<dbReference type="Proteomes" id="UP000290767">
    <property type="component" value="Unassembled WGS sequence"/>
</dbReference>
<dbReference type="EMBL" id="MZMU01000003">
    <property type="protein sequence ID" value="RXT29456.1"/>
    <property type="molecule type" value="Genomic_DNA"/>
</dbReference>
<accession>A0A4Q1UBX3</accession>